<dbReference type="PROSITE" id="PS51462">
    <property type="entry name" value="NUDIX"/>
    <property type="match status" value="1"/>
</dbReference>
<dbReference type="Proteomes" id="UP001212841">
    <property type="component" value="Unassembled WGS sequence"/>
</dbReference>
<evidence type="ECO:0000259" key="7">
    <source>
        <dbReference type="PROSITE" id="PS51462"/>
    </source>
</evidence>
<gene>
    <name evidence="8" type="ORF">HK097_006938</name>
</gene>
<comment type="cofactor">
    <cofactor evidence="2">
        <name>Mg(2+)</name>
        <dbReference type="ChEBI" id="CHEBI:18420"/>
    </cofactor>
</comment>
<dbReference type="InterPro" id="IPR015797">
    <property type="entry name" value="NUDIX_hydrolase-like_dom_sf"/>
</dbReference>
<keyword evidence="5" id="KW-0460">Magnesium</keyword>
<evidence type="ECO:0000313" key="8">
    <source>
        <dbReference type="EMBL" id="KAJ3056447.1"/>
    </source>
</evidence>
<dbReference type="SUPFAM" id="SSF55811">
    <property type="entry name" value="Nudix"/>
    <property type="match status" value="1"/>
</dbReference>
<comment type="caution">
    <text evidence="8">The sequence shown here is derived from an EMBL/GenBank/DDBJ whole genome shotgun (WGS) entry which is preliminary data.</text>
</comment>
<dbReference type="InterPro" id="IPR045121">
    <property type="entry name" value="CoAse"/>
</dbReference>
<dbReference type="AlphaFoldDB" id="A0AAD5SQN7"/>
<dbReference type="Gene3D" id="3.90.79.10">
    <property type="entry name" value="Nucleoside Triphosphate Pyrophosphohydrolase"/>
    <property type="match status" value="1"/>
</dbReference>
<evidence type="ECO:0000256" key="6">
    <source>
        <dbReference type="ARBA" id="ARBA00023211"/>
    </source>
</evidence>
<sequence length="226" mass="25223">MSNRAAVLIALKVLDTNDIHVVLTERAKEMRKHAGEVALPGGRYEPEDGSLLVTALREAHEERFITDDPRLPFSRLKNATSVQYCGEKGGETSFDNVLTTLRLFLSRFHLLVTPVVGVITQEFEPTLNPSEVASCFTVPLRTFLEAKTHTATDIIWNGYPYRSHTFMVNDYKIWGLTAEILITAAKVAYGEDRLEFEVLAPGQPSVDAALADDESLNGFRSRLQKL</sequence>
<comment type="cofactor">
    <cofactor evidence="1">
        <name>Mn(2+)</name>
        <dbReference type="ChEBI" id="CHEBI:29035"/>
    </cofactor>
</comment>
<dbReference type="GO" id="GO:0010945">
    <property type="term" value="F:coenzyme A diphosphatase activity"/>
    <property type="evidence" value="ECO:0007669"/>
    <property type="project" value="InterPro"/>
</dbReference>
<dbReference type="GO" id="GO:0046872">
    <property type="term" value="F:metal ion binding"/>
    <property type="evidence" value="ECO:0007669"/>
    <property type="project" value="UniProtKB-KW"/>
</dbReference>
<evidence type="ECO:0000256" key="5">
    <source>
        <dbReference type="ARBA" id="ARBA00022842"/>
    </source>
</evidence>
<evidence type="ECO:0000256" key="4">
    <source>
        <dbReference type="ARBA" id="ARBA00022801"/>
    </source>
</evidence>
<dbReference type="PANTHER" id="PTHR12992">
    <property type="entry name" value="NUDIX HYDROLASE"/>
    <property type="match status" value="1"/>
</dbReference>
<dbReference type="Pfam" id="PF00293">
    <property type="entry name" value="NUDIX"/>
    <property type="match status" value="1"/>
</dbReference>
<keyword evidence="9" id="KW-1185">Reference proteome</keyword>
<accession>A0AAD5SQN7</accession>
<protein>
    <recommendedName>
        <fullName evidence="7">Nudix hydrolase domain-containing protein</fullName>
    </recommendedName>
</protein>
<feature type="domain" description="Nudix hydrolase" evidence="7">
    <location>
        <begin position="2"/>
        <end position="159"/>
    </location>
</feature>
<evidence type="ECO:0000256" key="1">
    <source>
        <dbReference type="ARBA" id="ARBA00001936"/>
    </source>
</evidence>
<evidence type="ECO:0000256" key="2">
    <source>
        <dbReference type="ARBA" id="ARBA00001946"/>
    </source>
</evidence>
<proteinExistence type="predicted"/>
<reference evidence="8" key="1">
    <citation type="submission" date="2020-05" db="EMBL/GenBank/DDBJ databases">
        <title>Phylogenomic resolution of chytrid fungi.</title>
        <authorList>
            <person name="Stajich J.E."/>
            <person name="Amses K."/>
            <person name="Simmons R."/>
            <person name="Seto K."/>
            <person name="Myers J."/>
            <person name="Bonds A."/>
            <person name="Quandt C.A."/>
            <person name="Barry K."/>
            <person name="Liu P."/>
            <person name="Grigoriev I."/>
            <person name="Longcore J.E."/>
            <person name="James T.Y."/>
        </authorList>
    </citation>
    <scope>NUCLEOTIDE SEQUENCE</scope>
    <source>
        <strain evidence="8">JEL0318</strain>
    </source>
</reference>
<dbReference type="GO" id="GO:0015938">
    <property type="term" value="P:coenzyme A catabolic process"/>
    <property type="evidence" value="ECO:0007669"/>
    <property type="project" value="TreeGrafter"/>
</dbReference>
<organism evidence="8 9">
    <name type="scientific">Rhizophlyctis rosea</name>
    <dbReference type="NCBI Taxonomy" id="64517"/>
    <lineage>
        <taxon>Eukaryota</taxon>
        <taxon>Fungi</taxon>
        <taxon>Fungi incertae sedis</taxon>
        <taxon>Chytridiomycota</taxon>
        <taxon>Chytridiomycota incertae sedis</taxon>
        <taxon>Chytridiomycetes</taxon>
        <taxon>Rhizophlyctidales</taxon>
        <taxon>Rhizophlyctidaceae</taxon>
        <taxon>Rhizophlyctis</taxon>
    </lineage>
</organism>
<dbReference type="EMBL" id="JADGJD010000033">
    <property type="protein sequence ID" value="KAJ3056447.1"/>
    <property type="molecule type" value="Genomic_DNA"/>
</dbReference>
<dbReference type="CDD" id="cd03426">
    <property type="entry name" value="NUDIX_CoAse_Nudt7"/>
    <property type="match status" value="1"/>
</dbReference>
<name>A0AAD5SQN7_9FUNG</name>
<dbReference type="InterPro" id="IPR000086">
    <property type="entry name" value="NUDIX_hydrolase_dom"/>
</dbReference>
<keyword evidence="4" id="KW-0378">Hydrolase</keyword>
<evidence type="ECO:0000256" key="3">
    <source>
        <dbReference type="ARBA" id="ARBA00022723"/>
    </source>
</evidence>
<keyword evidence="6" id="KW-0464">Manganese</keyword>
<dbReference type="PANTHER" id="PTHR12992:SF24">
    <property type="entry name" value="PEROXISOMAL COENZYME A DIPHOSPHATASE NUDT7"/>
    <property type="match status" value="1"/>
</dbReference>
<keyword evidence="3" id="KW-0479">Metal-binding</keyword>
<evidence type="ECO:0000313" key="9">
    <source>
        <dbReference type="Proteomes" id="UP001212841"/>
    </source>
</evidence>